<dbReference type="InterPro" id="IPR018000">
    <property type="entry name" value="Neurotransmitter_ion_chnl_CS"/>
</dbReference>
<dbReference type="Gene3D" id="2.70.170.10">
    <property type="entry name" value="Neurotransmitter-gated ion-channel ligand-binding domain"/>
    <property type="match status" value="1"/>
</dbReference>
<dbReference type="InterPro" id="IPR006201">
    <property type="entry name" value="Neur_channel"/>
</dbReference>
<keyword evidence="2" id="KW-0472">Membrane</keyword>
<dbReference type="AlphaFoldDB" id="A0A3S5CUP8"/>
<evidence type="ECO:0000256" key="2">
    <source>
        <dbReference type="ARBA" id="ARBA00023136"/>
    </source>
</evidence>
<dbReference type="SUPFAM" id="SSF63712">
    <property type="entry name" value="Nicotinic receptor ligand binding domain-like"/>
    <property type="match status" value="1"/>
</dbReference>
<dbReference type="GO" id="GO:0005230">
    <property type="term" value="F:extracellular ligand-gated monoatomic ion channel activity"/>
    <property type="evidence" value="ECO:0007669"/>
    <property type="project" value="InterPro"/>
</dbReference>
<dbReference type="PROSITE" id="PS00236">
    <property type="entry name" value="NEUROTR_ION_CHANNEL"/>
    <property type="match status" value="1"/>
</dbReference>
<dbReference type="InterPro" id="IPR006202">
    <property type="entry name" value="Neur_chan_lig-bd"/>
</dbReference>
<keyword evidence="5" id="KW-1185">Reference proteome</keyword>
<evidence type="ECO:0000313" key="4">
    <source>
        <dbReference type="EMBL" id="VEL38799.1"/>
    </source>
</evidence>
<dbReference type="GO" id="GO:0004888">
    <property type="term" value="F:transmembrane signaling receptor activity"/>
    <property type="evidence" value="ECO:0007669"/>
    <property type="project" value="InterPro"/>
</dbReference>
<evidence type="ECO:0000256" key="1">
    <source>
        <dbReference type="ARBA" id="ARBA00004141"/>
    </source>
</evidence>
<accession>A0A3S5CUP8</accession>
<dbReference type="InterPro" id="IPR036734">
    <property type="entry name" value="Neur_chan_lig-bd_sf"/>
</dbReference>
<dbReference type="GO" id="GO:0016020">
    <property type="term" value="C:membrane"/>
    <property type="evidence" value="ECO:0007669"/>
    <property type="project" value="UniProtKB-SubCell"/>
</dbReference>
<dbReference type="Pfam" id="PF02931">
    <property type="entry name" value="Neur_chan_LBD"/>
    <property type="match status" value="1"/>
</dbReference>
<reference evidence="4" key="1">
    <citation type="submission" date="2018-11" db="EMBL/GenBank/DDBJ databases">
        <authorList>
            <consortium name="Pathogen Informatics"/>
        </authorList>
    </citation>
    <scope>NUCLEOTIDE SEQUENCE</scope>
</reference>
<dbReference type="PANTHER" id="PTHR18945">
    <property type="entry name" value="NEUROTRANSMITTER GATED ION CHANNEL"/>
    <property type="match status" value="1"/>
</dbReference>
<comment type="subcellular location">
    <subcellularLocation>
        <location evidence="1">Membrane</location>
        <topology evidence="1">Multi-pass membrane protein</topology>
    </subcellularLocation>
</comment>
<gene>
    <name evidence="4" type="ORF">PXEA_LOCUS32239</name>
</gene>
<dbReference type="Proteomes" id="UP000784294">
    <property type="component" value="Unassembled WGS sequence"/>
</dbReference>
<evidence type="ECO:0000313" key="5">
    <source>
        <dbReference type="Proteomes" id="UP000784294"/>
    </source>
</evidence>
<name>A0A3S5CUP8_9PLAT</name>
<comment type="caution">
    <text evidence="4">The sequence shown here is derived from an EMBL/GenBank/DDBJ whole genome shotgun (WGS) entry which is preliminary data.</text>
</comment>
<evidence type="ECO:0000259" key="3">
    <source>
        <dbReference type="Pfam" id="PF02931"/>
    </source>
</evidence>
<proteinExistence type="predicted"/>
<dbReference type="EMBL" id="CAAALY010259019">
    <property type="protein sequence ID" value="VEL38799.1"/>
    <property type="molecule type" value="Genomic_DNA"/>
</dbReference>
<protein>
    <recommendedName>
        <fullName evidence="3">Neurotransmitter-gated ion-channel ligand-binding domain-containing protein</fullName>
    </recommendedName>
</protein>
<sequence>MVDIMTKTTVYHNGTVRWVPPAIYKSSCQIDVEFFPFDIQACSMKFGSWSYNGKEENSSNLMS</sequence>
<dbReference type="OrthoDB" id="5975154at2759"/>
<organism evidence="4 5">
    <name type="scientific">Protopolystoma xenopodis</name>
    <dbReference type="NCBI Taxonomy" id="117903"/>
    <lineage>
        <taxon>Eukaryota</taxon>
        <taxon>Metazoa</taxon>
        <taxon>Spiralia</taxon>
        <taxon>Lophotrochozoa</taxon>
        <taxon>Platyhelminthes</taxon>
        <taxon>Monogenea</taxon>
        <taxon>Polyopisthocotylea</taxon>
        <taxon>Polystomatidea</taxon>
        <taxon>Polystomatidae</taxon>
        <taxon>Protopolystoma</taxon>
    </lineage>
</organism>
<feature type="domain" description="Neurotransmitter-gated ion-channel ligand-binding" evidence="3">
    <location>
        <begin position="4"/>
        <end position="55"/>
    </location>
</feature>